<dbReference type="InterPro" id="IPR002902">
    <property type="entry name" value="GNK2"/>
</dbReference>
<organism evidence="4 5">
    <name type="scientific">Platanthera guangdongensis</name>
    <dbReference type="NCBI Taxonomy" id="2320717"/>
    <lineage>
        <taxon>Eukaryota</taxon>
        <taxon>Viridiplantae</taxon>
        <taxon>Streptophyta</taxon>
        <taxon>Embryophyta</taxon>
        <taxon>Tracheophyta</taxon>
        <taxon>Spermatophyta</taxon>
        <taxon>Magnoliopsida</taxon>
        <taxon>Liliopsida</taxon>
        <taxon>Asparagales</taxon>
        <taxon>Orchidaceae</taxon>
        <taxon>Orchidoideae</taxon>
        <taxon>Orchideae</taxon>
        <taxon>Orchidinae</taxon>
        <taxon>Platanthera</taxon>
    </lineage>
</organism>
<protein>
    <recommendedName>
        <fullName evidence="3">Gnk2-homologous domain-containing protein</fullName>
    </recommendedName>
</protein>
<keyword evidence="2" id="KW-0677">Repeat</keyword>
<name>A0ABR2M8N5_9ASPA</name>
<evidence type="ECO:0000259" key="3">
    <source>
        <dbReference type="PROSITE" id="PS51473"/>
    </source>
</evidence>
<keyword evidence="5" id="KW-1185">Reference proteome</keyword>
<evidence type="ECO:0000256" key="2">
    <source>
        <dbReference type="ARBA" id="ARBA00022737"/>
    </source>
</evidence>
<proteinExistence type="predicted"/>
<gene>
    <name evidence="4" type="ORF">KSP40_PGU011645</name>
</gene>
<evidence type="ECO:0000313" key="4">
    <source>
        <dbReference type="EMBL" id="KAK8960391.1"/>
    </source>
</evidence>
<dbReference type="Gene3D" id="3.30.430.20">
    <property type="entry name" value="Gnk2 domain, C-X8-C-X2-C motif"/>
    <property type="match status" value="1"/>
</dbReference>
<comment type="caution">
    <text evidence="4">The sequence shown here is derived from an EMBL/GenBank/DDBJ whole genome shotgun (WGS) entry which is preliminary data.</text>
</comment>
<dbReference type="EMBL" id="JBBWWR010000010">
    <property type="protein sequence ID" value="KAK8960391.1"/>
    <property type="molecule type" value="Genomic_DNA"/>
</dbReference>
<dbReference type="Proteomes" id="UP001412067">
    <property type="component" value="Unassembled WGS sequence"/>
</dbReference>
<dbReference type="InterPro" id="IPR038408">
    <property type="entry name" value="GNK2_sf"/>
</dbReference>
<evidence type="ECO:0000256" key="1">
    <source>
        <dbReference type="ARBA" id="ARBA00022729"/>
    </source>
</evidence>
<accession>A0ABR2M8N5</accession>
<dbReference type="CDD" id="cd23509">
    <property type="entry name" value="Gnk2-like"/>
    <property type="match status" value="1"/>
</dbReference>
<evidence type="ECO:0000313" key="5">
    <source>
        <dbReference type="Proteomes" id="UP001412067"/>
    </source>
</evidence>
<feature type="domain" description="Gnk2-homologous" evidence="3">
    <location>
        <begin position="1"/>
        <end position="66"/>
    </location>
</feature>
<keyword evidence="1" id="KW-0732">Signal</keyword>
<dbReference type="PROSITE" id="PS51473">
    <property type="entry name" value="GNK2"/>
    <property type="match status" value="1"/>
</dbReference>
<reference evidence="4 5" key="1">
    <citation type="journal article" date="2022" name="Nat. Plants">
        <title>Genomes of leafy and leafless Platanthera orchids illuminate the evolution of mycoheterotrophy.</title>
        <authorList>
            <person name="Li M.H."/>
            <person name="Liu K.W."/>
            <person name="Li Z."/>
            <person name="Lu H.C."/>
            <person name="Ye Q.L."/>
            <person name="Zhang D."/>
            <person name="Wang J.Y."/>
            <person name="Li Y.F."/>
            <person name="Zhong Z.M."/>
            <person name="Liu X."/>
            <person name="Yu X."/>
            <person name="Liu D.K."/>
            <person name="Tu X.D."/>
            <person name="Liu B."/>
            <person name="Hao Y."/>
            <person name="Liao X.Y."/>
            <person name="Jiang Y.T."/>
            <person name="Sun W.H."/>
            <person name="Chen J."/>
            <person name="Chen Y.Q."/>
            <person name="Ai Y."/>
            <person name="Zhai J.W."/>
            <person name="Wu S.S."/>
            <person name="Zhou Z."/>
            <person name="Hsiao Y.Y."/>
            <person name="Wu W.L."/>
            <person name="Chen Y.Y."/>
            <person name="Lin Y.F."/>
            <person name="Hsu J.L."/>
            <person name="Li C.Y."/>
            <person name="Wang Z.W."/>
            <person name="Zhao X."/>
            <person name="Zhong W.Y."/>
            <person name="Ma X.K."/>
            <person name="Ma L."/>
            <person name="Huang J."/>
            <person name="Chen G.Z."/>
            <person name="Huang M.Z."/>
            <person name="Huang L."/>
            <person name="Peng D.H."/>
            <person name="Luo Y.B."/>
            <person name="Zou S.Q."/>
            <person name="Chen S.P."/>
            <person name="Lan S."/>
            <person name="Tsai W.C."/>
            <person name="Van de Peer Y."/>
            <person name="Liu Z.J."/>
        </authorList>
    </citation>
    <scope>NUCLEOTIDE SEQUENCE [LARGE SCALE GENOMIC DNA]</scope>
    <source>
        <strain evidence="4">Lor288</strain>
    </source>
</reference>
<sequence length="187" mass="21281">MGKRSFNVDASITIYGMAQCTEDLQGIPCMQCLEELTSRLVIFCANRNGFSIYKHLKKLSRTTRSQRKERGISISKYCTKKLFLIRTRPSCACAYYPNLDSAGDPSSSLFVRPDGLQIRQVLLLNFPSGVLFVDTFSSIIWRLYLFHIRRSLSLGSGAPLFRDIFKRPFLLQAMVLCSSPFPIFERG</sequence>